<evidence type="ECO:0000256" key="6">
    <source>
        <dbReference type="RuleBase" id="RU363053"/>
    </source>
</evidence>
<evidence type="ECO:0000256" key="1">
    <source>
        <dbReference type="ARBA" id="ARBA00004141"/>
    </source>
</evidence>
<evidence type="ECO:0000313" key="8">
    <source>
        <dbReference type="Proteomes" id="UP001058974"/>
    </source>
</evidence>
<dbReference type="PANTHER" id="PTHR11266">
    <property type="entry name" value="PEROXISOMAL MEMBRANE PROTEIN 2, PXMP2 MPV17"/>
    <property type="match status" value="1"/>
</dbReference>
<dbReference type="Gramene" id="PSAT_LOCUS28412_t1">
    <property type="protein sequence ID" value="CAL5209842.1"/>
    <property type="gene ID" value="PSAT_LOCUS28412"/>
</dbReference>
<dbReference type="Pfam" id="PF04117">
    <property type="entry name" value="Mpv17_PMP22"/>
    <property type="match status" value="1"/>
</dbReference>
<dbReference type="GO" id="GO:0016020">
    <property type="term" value="C:membrane"/>
    <property type="evidence" value="ECO:0007669"/>
    <property type="project" value="UniProtKB-SubCell"/>
</dbReference>
<name>A0A9D4WGG3_PEA</name>
<evidence type="ECO:0000256" key="5">
    <source>
        <dbReference type="ARBA" id="ARBA00023136"/>
    </source>
</evidence>
<keyword evidence="3 6" id="KW-0812">Transmembrane</keyword>
<keyword evidence="4 6" id="KW-1133">Transmembrane helix</keyword>
<evidence type="ECO:0000256" key="3">
    <source>
        <dbReference type="ARBA" id="ARBA00022692"/>
    </source>
</evidence>
<keyword evidence="8" id="KW-1185">Reference proteome</keyword>
<reference evidence="7 8" key="1">
    <citation type="journal article" date="2022" name="Nat. Genet.">
        <title>Improved pea reference genome and pan-genome highlight genomic features and evolutionary characteristics.</title>
        <authorList>
            <person name="Yang T."/>
            <person name="Liu R."/>
            <person name="Luo Y."/>
            <person name="Hu S."/>
            <person name="Wang D."/>
            <person name="Wang C."/>
            <person name="Pandey M.K."/>
            <person name="Ge S."/>
            <person name="Xu Q."/>
            <person name="Li N."/>
            <person name="Li G."/>
            <person name="Huang Y."/>
            <person name="Saxena R.K."/>
            <person name="Ji Y."/>
            <person name="Li M."/>
            <person name="Yan X."/>
            <person name="He Y."/>
            <person name="Liu Y."/>
            <person name="Wang X."/>
            <person name="Xiang C."/>
            <person name="Varshney R.K."/>
            <person name="Ding H."/>
            <person name="Gao S."/>
            <person name="Zong X."/>
        </authorList>
    </citation>
    <scope>NUCLEOTIDE SEQUENCE [LARGE SCALE GENOMIC DNA]</scope>
    <source>
        <strain evidence="7 8">cv. Zhongwan 6</strain>
    </source>
</reference>
<evidence type="ECO:0000256" key="4">
    <source>
        <dbReference type="ARBA" id="ARBA00022989"/>
    </source>
</evidence>
<gene>
    <name evidence="7" type="ORF">KIW84_065806</name>
</gene>
<organism evidence="7 8">
    <name type="scientific">Pisum sativum</name>
    <name type="common">Garden pea</name>
    <name type="synonym">Lathyrus oleraceus</name>
    <dbReference type="NCBI Taxonomy" id="3888"/>
    <lineage>
        <taxon>Eukaryota</taxon>
        <taxon>Viridiplantae</taxon>
        <taxon>Streptophyta</taxon>
        <taxon>Embryophyta</taxon>
        <taxon>Tracheophyta</taxon>
        <taxon>Spermatophyta</taxon>
        <taxon>Magnoliopsida</taxon>
        <taxon>eudicotyledons</taxon>
        <taxon>Gunneridae</taxon>
        <taxon>Pentapetalae</taxon>
        <taxon>rosids</taxon>
        <taxon>fabids</taxon>
        <taxon>Fabales</taxon>
        <taxon>Fabaceae</taxon>
        <taxon>Papilionoideae</taxon>
        <taxon>50 kb inversion clade</taxon>
        <taxon>NPAAA clade</taxon>
        <taxon>Hologalegina</taxon>
        <taxon>IRL clade</taxon>
        <taxon>Fabeae</taxon>
        <taxon>Lathyrus</taxon>
    </lineage>
</organism>
<comment type="subcellular location">
    <subcellularLocation>
        <location evidence="1">Membrane</location>
        <topology evidence="1">Multi-pass membrane protein</topology>
    </subcellularLocation>
</comment>
<sequence length="272" mass="30935">MSGIVLKNRSKVSHFIMLQRQSMFINHSCNPIRVHSFLCNNLHSKPYFRLPDFVKKPKQYENFPSLFSSSFCSSSSSSSSTASVSKVGFVGWYLGMIKSHPILTKSVTSALIYTAADLSSQTIERQTIEWQPSKSYDFIRTLRMAGYGLIILGPTLHFWFNFVSKLFPKRDLFSTLKKMVMGQTLYGPAMTVIFFSSNAGVQGENGKEIVARLKRDLLPTLLNGVMYWPICDFITFRFIPVHLQPLVSNSFAYLWTIYMTYMAGLEKAETTS</sequence>
<dbReference type="Gramene" id="Psat6g215720.1">
    <property type="protein sequence ID" value="Psat6g215720.1.cds"/>
    <property type="gene ID" value="Psat6g215720"/>
</dbReference>
<comment type="caution">
    <text evidence="7">The sequence shown here is derived from an EMBL/GenBank/DDBJ whole genome shotgun (WGS) entry which is preliminary data.</text>
</comment>
<feature type="transmembrane region" description="Helical" evidence="6">
    <location>
        <begin position="246"/>
        <end position="265"/>
    </location>
</feature>
<dbReference type="Proteomes" id="UP001058974">
    <property type="component" value="Chromosome 6"/>
</dbReference>
<dbReference type="InterPro" id="IPR007248">
    <property type="entry name" value="Mpv17_PMP22"/>
</dbReference>
<dbReference type="AlphaFoldDB" id="A0A9D4WGG3"/>
<comment type="similarity">
    <text evidence="2 6">Belongs to the peroxisomal membrane protein PXMP2/4 family.</text>
</comment>
<proteinExistence type="inferred from homology"/>
<feature type="transmembrane region" description="Helical" evidence="6">
    <location>
        <begin position="221"/>
        <end position="240"/>
    </location>
</feature>
<dbReference type="EMBL" id="JAMSHJ010000006">
    <property type="protein sequence ID" value="KAI5401102.1"/>
    <property type="molecule type" value="Genomic_DNA"/>
</dbReference>
<feature type="transmembrane region" description="Helical" evidence="6">
    <location>
        <begin position="141"/>
        <end position="160"/>
    </location>
</feature>
<protein>
    <submittedName>
        <fullName evidence="7">Uncharacterized protein</fullName>
    </submittedName>
</protein>
<dbReference type="PANTHER" id="PTHR11266:SF18">
    <property type="entry name" value="OS12G0508100 PROTEIN"/>
    <property type="match status" value="1"/>
</dbReference>
<accession>A0A9D4WGG3</accession>
<feature type="transmembrane region" description="Helical" evidence="6">
    <location>
        <begin position="180"/>
        <end position="201"/>
    </location>
</feature>
<keyword evidence="5 6" id="KW-0472">Membrane</keyword>
<dbReference type="OrthoDB" id="430207at2759"/>
<dbReference type="GO" id="GO:0005737">
    <property type="term" value="C:cytoplasm"/>
    <property type="evidence" value="ECO:0007669"/>
    <property type="project" value="TreeGrafter"/>
</dbReference>
<evidence type="ECO:0000313" key="7">
    <source>
        <dbReference type="EMBL" id="KAI5401102.1"/>
    </source>
</evidence>
<dbReference type="Gramene" id="Psat06G0580600-T1">
    <property type="protein sequence ID" value="KAI5401102.1"/>
    <property type="gene ID" value="KIW84_065806"/>
</dbReference>
<evidence type="ECO:0000256" key="2">
    <source>
        <dbReference type="ARBA" id="ARBA00006824"/>
    </source>
</evidence>